<evidence type="ECO:0000313" key="2">
    <source>
        <dbReference type="Proteomes" id="UP000574317"/>
    </source>
</evidence>
<comment type="caution">
    <text evidence="1">The sequence shown here is derived from an EMBL/GenBank/DDBJ whole genome shotgun (WGS) entry which is preliminary data.</text>
</comment>
<accession>A0A8H5MUL3</accession>
<reference evidence="1 2" key="1">
    <citation type="submission" date="2020-05" db="EMBL/GenBank/DDBJ databases">
        <title>Identification and distribution of gene clusters putatively required for synthesis of sphingolipid metabolism inhibitors in phylogenetically diverse species of the filamentous fungus Fusarium.</title>
        <authorList>
            <person name="Kim H.-S."/>
            <person name="Busman M."/>
            <person name="Brown D.W."/>
            <person name="Divon H."/>
            <person name="Uhlig S."/>
            <person name="Proctor R.H."/>
        </authorList>
    </citation>
    <scope>NUCLEOTIDE SEQUENCE [LARGE SCALE GENOMIC DNA]</scope>
    <source>
        <strain evidence="1 2">NRRL 25196</strain>
    </source>
</reference>
<dbReference type="AlphaFoldDB" id="A0A8H5MUL3"/>
<organism evidence="1 2">
    <name type="scientific">Fusarium napiforme</name>
    <dbReference type="NCBI Taxonomy" id="42672"/>
    <lineage>
        <taxon>Eukaryota</taxon>
        <taxon>Fungi</taxon>
        <taxon>Dikarya</taxon>
        <taxon>Ascomycota</taxon>
        <taxon>Pezizomycotina</taxon>
        <taxon>Sordariomycetes</taxon>
        <taxon>Hypocreomycetidae</taxon>
        <taxon>Hypocreales</taxon>
        <taxon>Nectriaceae</taxon>
        <taxon>Fusarium</taxon>
        <taxon>Fusarium fujikuroi species complex</taxon>
    </lineage>
</organism>
<dbReference type="EMBL" id="JAAOAO010000415">
    <property type="protein sequence ID" value="KAF5542946.1"/>
    <property type="molecule type" value="Genomic_DNA"/>
</dbReference>
<proteinExistence type="predicted"/>
<sequence length="150" mass="17112">MASQGKASKNIDEFLQRHPEVGRHASGHAELEHIHHRGDTFCLVLKLFDNAILHREYDMDSMKLVYAHVYVDEEQAMSSVGYESGSFLCDCEVGMEEGMDHYLHEFMRVVEADFQSRQTAKTTPALAPVSSHRQQRGKYHVVIQVAKHIT</sequence>
<keyword evidence="2" id="KW-1185">Reference proteome</keyword>
<evidence type="ECO:0000313" key="1">
    <source>
        <dbReference type="EMBL" id="KAF5542946.1"/>
    </source>
</evidence>
<protein>
    <submittedName>
        <fullName evidence="1">Uncharacterized protein</fullName>
    </submittedName>
</protein>
<gene>
    <name evidence="1" type="ORF">FNAPI_9834</name>
</gene>
<name>A0A8H5MUL3_9HYPO</name>
<dbReference type="Proteomes" id="UP000574317">
    <property type="component" value="Unassembled WGS sequence"/>
</dbReference>